<evidence type="ECO:0000313" key="6">
    <source>
        <dbReference type="Proteomes" id="UP000444721"/>
    </source>
</evidence>
<dbReference type="PDB" id="5VCU">
    <property type="method" value="X-ray"/>
    <property type="resolution" value="1.85 A"/>
    <property type="chains" value="A/B=1-200"/>
</dbReference>
<dbReference type="PROSITE" id="PS51419">
    <property type="entry name" value="RAB"/>
    <property type="match status" value="1"/>
</dbReference>
<keyword evidence="7" id="KW-0479">Metal-binding</keyword>
<dbReference type="PDBsum" id="5VCU"/>
<name>A0A1Z0YU85_NAEFO</name>
<dbReference type="AlphaFoldDB" id="A0A1Z0YU85"/>
<dbReference type="Pfam" id="PF00071">
    <property type="entry name" value="Ras"/>
    <property type="match status" value="1"/>
</dbReference>
<organism evidence="5">
    <name type="scientific">Naegleria fowleri</name>
    <name type="common">Brain eating amoeba</name>
    <dbReference type="NCBI Taxonomy" id="5763"/>
    <lineage>
        <taxon>Eukaryota</taxon>
        <taxon>Discoba</taxon>
        <taxon>Heterolobosea</taxon>
        <taxon>Tetramitia</taxon>
        <taxon>Eutetramitia</taxon>
        <taxon>Vahlkampfiidae</taxon>
        <taxon>Naegleria</taxon>
    </lineage>
</organism>
<dbReference type="FunFam" id="3.40.50.300:FF:001179">
    <property type="entry name" value="Rho family GTPase"/>
    <property type="match status" value="1"/>
</dbReference>
<feature type="binding site" evidence="7">
    <location>
        <position position="13"/>
    </location>
    <ligand>
        <name>GDP</name>
        <dbReference type="ChEBI" id="CHEBI:58189"/>
    </ligand>
</feature>
<dbReference type="OrthoDB" id="8830751at2759"/>
<accession>A0A1Z0YU85</accession>
<dbReference type="InterPro" id="IPR005225">
    <property type="entry name" value="Small_GTP-bd"/>
</dbReference>
<feature type="binding site" evidence="7">
    <location>
        <position position="116"/>
    </location>
    <ligand>
        <name>GDP</name>
        <dbReference type="ChEBI" id="CHEBI:58189"/>
    </ligand>
</feature>
<feature type="binding site" evidence="7">
    <location>
        <position position="16"/>
    </location>
    <ligand>
        <name>GDP</name>
        <dbReference type="ChEBI" id="CHEBI:58189"/>
    </ligand>
</feature>
<keyword evidence="6" id="KW-1185">Reference proteome</keyword>
<dbReference type="OMA" id="KNARKCV"/>
<comment type="similarity">
    <text evidence="1">Belongs to the small GTPase superfamily. Rho family.</text>
</comment>
<feature type="binding site" evidence="7">
    <location>
        <position position="17"/>
    </location>
    <ligand>
        <name>GDP</name>
        <dbReference type="ChEBI" id="CHEBI:58189"/>
    </ligand>
</feature>
<reference evidence="4 6" key="2">
    <citation type="journal article" date="2019" name="Sci. Rep.">
        <title>Nanopore sequencing improves the draft genome of the human pathogenic amoeba Naegleria fowleri.</title>
        <authorList>
            <person name="Liechti N."/>
            <person name="Schurch N."/>
            <person name="Bruggmann R."/>
            <person name="Wittwer M."/>
        </authorList>
    </citation>
    <scope>NUCLEOTIDE SEQUENCE [LARGE SCALE GENOMIC DNA]</scope>
    <source>
        <strain evidence="4 6">ATCC 30894</strain>
    </source>
</reference>
<dbReference type="PROSITE" id="PS51421">
    <property type="entry name" value="RAS"/>
    <property type="match status" value="1"/>
</dbReference>
<dbReference type="SMART" id="SM00175">
    <property type="entry name" value="RAB"/>
    <property type="match status" value="1"/>
</dbReference>
<dbReference type="VEuPathDB" id="AmoebaDB:FDP41_011447"/>
<keyword evidence="2" id="KW-0547">Nucleotide-binding</keyword>
<dbReference type="RefSeq" id="XP_044567230.1">
    <property type="nucleotide sequence ID" value="XM_044701856.1"/>
</dbReference>
<dbReference type="PROSITE" id="PS51420">
    <property type="entry name" value="RHO"/>
    <property type="match status" value="1"/>
</dbReference>
<dbReference type="PANTHER" id="PTHR24072">
    <property type="entry name" value="RHO FAMILY GTPASE"/>
    <property type="match status" value="1"/>
</dbReference>
<dbReference type="GO" id="GO:0046872">
    <property type="term" value="F:metal ion binding"/>
    <property type="evidence" value="ECO:0007669"/>
    <property type="project" value="UniProtKB-KW"/>
</dbReference>
<dbReference type="InterPro" id="IPR027417">
    <property type="entry name" value="P-loop_NTPase"/>
</dbReference>
<dbReference type="Proteomes" id="UP000444721">
    <property type="component" value="Unassembled WGS sequence"/>
</dbReference>
<feature type="binding site" evidence="7">
    <location>
        <position position="18"/>
    </location>
    <ligand>
        <name>GDP</name>
        <dbReference type="ChEBI" id="CHEBI:58189"/>
    </ligand>
</feature>
<dbReference type="CDD" id="cd00157">
    <property type="entry name" value="Rho"/>
    <property type="match status" value="1"/>
</dbReference>
<dbReference type="GO" id="GO:0005525">
    <property type="term" value="F:GTP binding"/>
    <property type="evidence" value="ECO:0007669"/>
    <property type="project" value="UniProtKB-KW"/>
</dbReference>
<dbReference type="InterPro" id="IPR001806">
    <property type="entry name" value="Small_GTPase"/>
</dbReference>
<dbReference type="GeneID" id="68118662"/>
<dbReference type="InterPro" id="IPR003578">
    <property type="entry name" value="Small_GTPase_Rho"/>
</dbReference>
<protein>
    <submittedName>
        <fullName evidence="5">Ras-related c3 botulinum toxin substrate 1 isoform x2</fullName>
    </submittedName>
</protein>
<dbReference type="GO" id="GO:0007264">
    <property type="term" value="P:small GTPase-mediated signal transduction"/>
    <property type="evidence" value="ECO:0007669"/>
    <property type="project" value="InterPro"/>
</dbReference>
<evidence type="ECO:0000313" key="5">
    <source>
        <dbReference type="PDB" id="5VCU"/>
    </source>
</evidence>
<dbReference type="VEuPathDB" id="AmoebaDB:NF0029600"/>
<dbReference type="SMART" id="SM00173">
    <property type="entry name" value="RAS"/>
    <property type="match status" value="1"/>
</dbReference>
<dbReference type="EMBL" id="VFQX01000009">
    <property type="protein sequence ID" value="KAF0982517.1"/>
    <property type="molecule type" value="Genomic_DNA"/>
</dbReference>
<reference evidence="5 7" key="1">
    <citation type="submission" date="2017-03" db="PDB data bank">
        <title>Crystal structure of ras-related c3 botulinum toxin substrate 1 isoform x2 from Naegleria fowleri in complex with GDP.</title>
        <authorList>
            <person name="Mayclin S.J."/>
            <person name="Abendroth J."/>
            <person name="Lorimer D.D."/>
            <person name="Edwards T.E."/>
        </authorList>
    </citation>
    <scope>X-RAY CRYSTALLOGRAPHY (1.85 ANGSTROMS) IN COMPLEX WITH GDP AND MG(2+)</scope>
    <source>
        <strain evidence="5">ATCC 30863</strain>
    </source>
</reference>
<dbReference type="SUPFAM" id="SSF52540">
    <property type="entry name" value="P-loop containing nucleoside triphosphate hydrolases"/>
    <property type="match status" value="1"/>
</dbReference>
<feature type="binding site" evidence="7">
    <location>
        <position position="17"/>
    </location>
    <ligand>
        <name>Mg(2+)</name>
        <dbReference type="ChEBI" id="CHEBI:18420"/>
    </ligand>
</feature>
<sequence>MESIKCVVVGDGAVGKTALLIAYSSGCFPEDYVPTVFDNYNKNIPYGDGIVSIALYDTAGQEDYDRLRPLSYPDTDVFLVCFSLENPNSLENCHSKWAEELKHYNPDTPIVLVGTKLDLKKDEEYVKKLKEKKISPVTTEQGQEMKDKIKACGYIECSAKTMENLTEAFNMAIDIAMKQRLKDAPPTANARNQKKKCQLL</sequence>
<feature type="binding site" evidence="7">
    <location>
        <position position="57"/>
    </location>
    <ligand>
        <name>Mg(2+)</name>
        <dbReference type="ChEBI" id="CHEBI:18420"/>
    </ligand>
</feature>
<keyword evidence="3" id="KW-0342">GTP-binding</keyword>
<evidence type="ECO:0000256" key="2">
    <source>
        <dbReference type="ARBA" id="ARBA00022741"/>
    </source>
</evidence>
<dbReference type="GO" id="GO:0003924">
    <property type="term" value="F:GTPase activity"/>
    <property type="evidence" value="ECO:0007669"/>
    <property type="project" value="InterPro"/>
</dbReference>
<evidence type="ECO:0007829" key="7">
    <source>
        <dbReference type="PDB" id="5VCU"/>
    </source>
</evidence>
<evidence type="ECO:0000256" key="3">
    <source>
        <dbReference type="ARBA" id="ARBA00023134"/>
    </source>
</evidence>
<feature type="binding site" evidence="7">
    <location>
        <position position="35"/>
    </location>
    <ligand>
        <name>Mg(2+)</name>
        <dbReference type="ChEBI" id="CHEBI:18420"/>
    </ligand>
</feature>
<dbReference type="SMR" id="A0A1Z0YU85"/>
<feature type="binding site" evidence="7">
    <location>
        <position position="159"/>
    </location>
    <ligand>
        <name>GDP</name>
        <dbReference type="ChEBI" id="CHEBI:58189"/>
    </ligand>
</feature>
<proteinExistence type="evidence at protein level"/>
<dbReference type="VEuPathDB" id="AmoebaDB:NfTy_018990"/>
<feature type="binding site" evidence="7">
    <location>
        <position position="118"/>
    </location>
    <ligand>
        <name>GDP</name>
        <dbReference type="ChEBI" id="CHEBI:58189"/>
    </ligand>
</feature>
<dbReference type="Gene3D" id="3.40.50.300">
    <property type="entry name" value="P-loop containing nucleotide triphosphate hydrolases"/>
    <property type="match status" value="1"/>
</dbReference>
<evidence type="ECO:0000256" key="1">
    <source>
        <dbReference type="ARBA" id="ARBA00010142"/>
    </source>
</evidence>
<keyword evidence="5 7" id="KW-0002">3D-structure</keyword>
<dbReference type="PRINTS" id="PR00449">
    <property type="entry name" value="RASTRNSFRMNG"/>
</dbReference>
<dbReference type="SMART" id="SM00174">
    <property type="entry name" value="RHO"/>
    <property type="match status" value="1"/>
</dbReference>
<gene>
    <name evidence="4" type="ORF">FDP41_011447</name>
</gene>
<feature type="binding site" evidence="7">
    <location>
        <position position="160"/>
    </location>
    <ligand>
        <name>GDP</name>
        <dbReference type="ChEBI" id="CHEBI:58189"/>
    </ligand>
</feature>
<dbReference type="NCBIfam" id="TIGR00231">
    <property type="entry name" value="small_GTP"/>
    <property type="match status" value="1"/>
</dbReference>
<feature type="binding site" evidence="7">
    <location>
        <position position="15"/>
    </location>
    <ligand>
        <name>GDP</name>
        <dbReference type="ChEBI" id="CHEBI:58189"/>
    </ligand>
</feature>
<evidence type="ECO:0000313" key="4">
    <source>
        <dbReference type="EMBL" id="KAF0982517.1"/>
    </source>
</evidence>